<dbReference type="GO" id="GO:0004672">
    <property type="term" value="F:protein kinase activity"/>
    <property type="evidence" value="ECO:0007669"/>
    <property type="project" value="InterPro"/>
</dbReference>
<dbReference type="PROSITE" id="PS00108">
    <property type="entry name" value="PROTEIN_KINASE_ST"/>
    <property type="match status" value="1"/>
</dbReference>
<reference evidence="8 9" key="1">
    <citation type="submission" date="2020-08" db="EMBL/GenBank/DDBJ databases">
        <title>Sequencing the genomes of 1000 actinobacteria strains.</title>
        <authorList>
            <person name="Klenk H.-P."/>
        </authorList>
    </citation>
    <scope>NUCLEOTIDE SEQUENCE [LARGE SCALE GENOMIC DNA]</scope>
    <source>
        <strain evidence="8 9">DSM 43150</strain>
    </source>
</reference>
<evidence type="ECO:0000256" key="4">
    <source>
        <dbReference type="PROSITE-ProRule" id="PRU10141"/>
    </source>
</evidence>
<dbReference type="RefSeq" id="WP_188122790.1">
    <property type="nucleotide sequence ID" value="NZ_BOMP01000120.1"/>
</dbReference>
<evidence type="ECO:0000259" key="7">
    <source>
        <dbReference type="PROSITE" id="PS50011"/>
    </source>
</evidence>
<dbReference type="AlphaFoldDB" id="A0A7W7HHG5"/>
<keyword evidence="6" id="KW-0812">Transmembrane</keyword>
<dbReference type="InterPro" id="IPR008271">
    <property type="entry name" value="Ser/Thr_kinase_AS"/>
</dbReference>
<dbReference type="PROSITE" id="PS00107">
    <property type="entry name" value="PROTEIN_KINASE_ATP"/>
    <property type="match status" value="1"/>
</dbReference>
<dbReference type="Gene3D" id="1.10.510.10">
    <property type="entry name" value="Transferase(Phosphotransferase) domain 1"/>
    <property type="match status" value="1"/>
</dbReference>
<dbReference type="PANTHER" id="PTHR45832">
    <property type="entry name" value="SERINE/THREONINE-PROTEIN KINASE SAMKA-RELATED-RELATED"/>
    <property type="match status" value="1"/>
</dbReference>
<protein>
    <recommendedName>
        <fullName evidence="7">Protein kinase domain-containing protein</fullName>
    </recommendedName>
</protein>
<gene>
    <name evidence="8" type="ORF">BJ964_004800</name>
</gene>
<comment type="caution">
    <text evidence="8">The sequence shown here is derived from an EMBL/GenBank/DDBJ whole genome shotgun (WGS) entry which is preliminary data.</text>
</comment>
<dbReference type="SUPFAM" id="SSF56112">
    <property type="entry name" value="Protein kinase-like (PK-like)"/>
    <property type="match status" value="1"/>
</dbReference>
<evidence type="ECO:0000256" key="2">
    <source>
        <dbReference type="ARBA" id="ARBA00022741"/>
    </source>
</evidence>
<dbReference type="Pfam" id="PF00069">
    <property type="entry name" value="Pkinase"/>
    <property type="match status" value="1"/>
</dbReference>
<keyword evidence="2 4" id="KW-0547">Nucleotide-binding</keyword>
<evidence type="ECO:0000256" key="1">
    <source>
        <dbReference type="ARBA" id="ARBA00008874"/>
    </source>
</evidence>
<dbReference type="InterPro" id="IPR000719">
    <property type="entry name" value="Prot_kinase_dom"/>
</dbReference>
<name>A0A7W7HHG5_9ACTN</name>
<dbReference type="InterPro" id="IPR051931">
    <property type="entry name" value="PAK3-like"/>
</dbReference>
<dbReference type="Proteomes" id="UP000590511">
    <property type="component" value="Unassembled WGS sequence"/>
</dbReference>
<proteinExistence type="inferred from homology"/>
<evidence type="ECO:0000256" key="6">
    <source>
        <dbReference type="SAM" id="Phobius"/>
    </source>
</evidence>
<evidence type="ECO:0000256" key="5">
    <source>
        <dbReference type="SAM" id="MobiDB-lite"/>
    </source>
</evidence>
<dbReference type="EMBL" id="JACHNC010000001">
    <property type="protein sequence ID" value="MBB4750639.1"/>
    <property type="molecule type" value="Genomic_DNA"/>
</dbReference>
<dbReference type="SMART" id="SM00220">
    <property type="entry name" value="S_TKc"/>
    <property type="match status" value="1"/>
</dbReference>
<dbReference type="GO" id="GO:0005524">
    <property type="term" value="F:ATP binding"/>
    <property type="evidence" value="ECO:0007669"/>
    <property type="project" value="UniProtKB-UniRule"/>
</dbReference>
<keyword evidence="6" id="KW-1133">Transmembrane helix</keyword>
<comment type="similarity">
    <text evidence="1">Belongs to the protein kinase superfamily. STE Ser/Thr protein kinase family. STE20 subfamily.</text>
</comment>
<feature type="transmembrane region" description="Helical" evidence="6">
    <location>
        <begin position="366"/>
        <end position="385"/>
    </location>
</feature>
<dbReference type="InterPro" id="IPR011009">
    <property type="entry name" value="Kinase-like_dom_sf"/>
</dbReference>
<feature type="domain" description="Protein kinase" evidence="7">
    <location>
        <begin position="12"/>
        <end position="267"/>
    </location>
</feature>
<feature type="compositionally biased region" description="Low complexity" evidence="5">
    <location>
        <begin position="401"/>
        <end position="413"/>
    </location>
</feature>
<keyword evidence="3 4" id="KW-0067">ATP-binding</keyword>
<evidence type="ECO:0000313" key="8">
    <source>
        <dbReference type="EMBL" id="MBB4750639.1"/>
    </source>
</evidence>
<accession>A0A7W7HHG5</accession>
<dbReference type="PANTHER" id="PTHR45832:SF22">
    <property type="entry name" value="SERINE_THREONINE-PROTEIN KINASE SAMKA-RELATED"/>
    <property type="match status" value="1"/>
</dbReference>
<feature type="region of interest" description="Disordered" evidence="5">
    <location>
        <begin position="388"/>
        <end position="431"/>
    </location>
</feature>
<feature type="region of interest" description="Disordered" evidence="5">
    <location>
        <begin position="271"/>
        <end position="316"/>
    </location>
</feature>
<organism evidence="8 9">
    <name type="scientific">Actinoplanes lobatus</name>
    <dbReference type="NCBI Taxonomy" id="113568"/>
    <lineage>
        <taxon>Bacteria</taxon>
        <taxon>Bacillati</taxon>
        <taxon>Actinomycetota</taxon>
        <taxon>Actinomycetes</taxon>
        <taxon>Micromonosporales</taxon>
        <taxon>Micromonosporaceae</taxon>
        <taxon>Actinoplanes</taxon>
    </lineage>
</organism>
<dbReference type="InterPro" id="IPR017441">
    <property type="entry name" value="Protein_kinase_ATP_BS"/>
</dbReference>
<feature type="binding site" evidence="4">
    <location>
        <position position="41"/>
    </location>
    <ligand>
        <name>ATP</name>
        <dbReference type="ChEBI" id="CHEBI:30616"/>
    </ligand>
</feature>
<dbReference type="CDD" id="cd14014">
    <property type="entry name" value="STKc_PknB_like"/>
    <property type="match status" value="1"/>
</dbReference>
<feature type="region of interest" description="Disordered" evidence="5">
    <location>
        <begin position="328"/>
        <end position="349"/>
    </location>
</feature>
<feature type="compositionally biased region" description="Low complexity" evidence="5">
    <location>
        <begin position="290"/>
        <end position="300"/>
    </location>
</feature>
<keyword evidence="6" id="KW-0472">Membrane</keyword>
<dbReference type="PROSITE" id="PS50011">
    <property type="entry name" value="PROTEIN_KINASE_DOM"/>
    <property type="match status" value="1"/>
</dbReference>
<sequence>MPDAPVLLAGRYRLGESLGRGGMGQVRLARDETLVRDVAIKEIDQPLGGDSASSARRTLREARAAARISHPNVVQVYDVLQLDDRTWIVMEYVRSRSLREEIAERGRLDPYRVARIGLDLLAALRTAHRLGVEHRDVKPANVLLADDGRVLLTDFGIAAVDDDGVISRSDILVGSPQFMAPERAQSGAGGREADLWSLGATLYAAIEGQAPYQRSSTMATLAALATEDPDPPKHAGSLRPLLDGLLRKNPAIRLTAEDAESLLRTILANLSPESGPNRRADGRVPHPRAASDPLPAAGAAGATGDGEPGDALAPEDEALPGESAIVAGGADEAGRPKDAAGEGAPAADPVVGGAMVRAAPGRPRRLILVAVATVVVLLTGGIWLFTGRGGGTPAADEKKTGATATAGTPEATPSRAPESAPATQPAGDGRPVLPAGWELYTDRTGFSLYVPKGWRRTKEGTLVYFRGDGKVLGIDQTNKPRSNPVADWREQARNRVSGGDFPGYREVRIEAVDYFRKAADWEFTFNRGGARQHVNNRGTVVHDDKAYGFYWQTRDDVWAGSRKDLQLVFDSFRPAR</sequence>
<evidence type="ECO:0000256" key="3">
    <source>
        <dbReference type="ARBA" id="ARBA00022840"/>
    </source>
</evidence>
<evidence type="ECO:0000313" key="9">
    <source>
        <dbReference type="Proteomes" id="UP000590511"/>
    </source>
</evidence>